<name>A0AAN8XG97_HALRR</name>
<dbReference type="Proteomes" id="UP001381693">
    <property type="component" value="Unassembled WGS sequence"/>
</dbReference>
<feature type="domain" description="CHK kinase-like" evidence="1">
    <location>
        <begin position="176"/>
        <end position="374"/>
    </location>
</feature>
<sequence>MITTHLRKLNRCDTRLKPKIAGDQLSKVDSTYSLQQIKEGVSTDETSKDTSHHSRILDDHVRATLKADIGIEAELTSWTIEDFTQRGDNFMTCVSSVKISYILQGGNETKSYIVKVYSDKIPENLQPLAGALFIKESKFYSFVAPALNKELEALGQESLRFPKLHFHSLENRHEVMYMEDLRVRGFKMFDRKKGMDIAHVHLVIKELARLHAASMILQQKHMSEDLAEKFEFLKIDWDNYSEKAEENFTMCFAHAMKNCEEMLNKIGGYETSEKWLRKHKASPVDIFRKGVIRKEPFDLICHGDCWNNNMLFRYNDEGIPVEVMLVDLQLSKKASPATDLTYLMYTSLTGDVRTTYVESFLSMYYDTFTMIMQAAAKPVPFTLQHLQQEYNSKREYGCLFGVLLVHVIVRSPEDFPDRNSDLGEENWEKIKEKWRQNSLNILEKNPLFKPRLLALFDDMVANGIIA</sequence>
<keyword evidence="3" id="KW-1185">Reference proteome</keyword>
<dbReference type="EMBL" id="JAXCGZ010003883">
    <property type="protein sequence ID" value="KAK7082817.1"/>
    <property type="molecule type" value="Genomic_DNA"/>
</dbReference>
<dbReference type="AlphaFoldDB" id="A0AAN8XG97"/>
<evidence type="ECO:0000313" key="2">
    <source>
        <dbReference type="EMBL" id="KAK7082817.1"/>
    </source>
</evidence>
<accession>A0AAN8XG97</accession>
<dbReference type="InterPro" id="IPR011009">
    <property type="entry name" value="Kinase-like_dom_sf"/>
</dbReference>
<organism evidence="2 3">
    <name type="scientific">Halocaridina rubra</name>
    <name type="common">Hawaiian red shrimp</name>
    <dbReference type="NCBI Taxonomy" id="373956"/>
    <lineage>
        <taxon>Eukaryota</taxon>
        <taxon>Metazoa</taxon>
        <taxon>Ecdysozoa</taxon>
        <taxon>Arthropoda</taxon>
        <taxon>Crustacea</taxon>
        <taxon>Multicrustacea</taxon>
        <taxon>Malacostraca</taxon>
        <taxon>Eumalacostraca</taxon>
        <taxon>Eucarida</taxon>
        <taxon>Decapoda</taxon>
        <taxon>Pleocyemata</taxon>
        <taxon>Caridea</taxon>
        <taxon>Atyoidea</taxon>
        <taxon>Atyidae</taxon>
        <taxon>Halocaridina</taxon>
    </lineage>
</organism>
<dbReference type="SUPFAM" id="SSF56112">
    <property type="entry name" value="Protein kinase-like (PK-like)"/>
    <property type="match status" value="1"/>
</dbReference>
<dbReference type="Gene3D" id="3.90.1200.10">
    <property type="match status" value="1"/>
</dbReference>
<dbReference type="InterPro" id="IPR015897">
    <property type="entry name" value="CHK_kinase-like"/>
</dbReference>
<evidence type="ECO:0000313" key="3">
    <source>
        <dbReference type="Proteomes" id="UP001381693"/>
    </source>
</evidence>
<dbReference type="SMART" id="SM00587">
    <property type="entry name" value="CHK"/>
    <property type="match status" value="1"/>
</dbReference>
<dbReference type="PANTHER" id="PTHR11012:SF47">
    <property type="entry name" value="GH22833P"/>
    <property type="match status" value="1"/>
</dbReference>
<proteinExistence type="predicted"/>
<dbReference type="PANTHER" id="PTHR11012">
    <property type="entry name" value="PROTEIN KINASE-LIKE DOMAIN-CONTAINING"/>
    <property type="match status" value="1"/>
</dbReference>
<comment type="caution">
    <text evidence="2">The sequence shown here is derived from an EMBL/GenBank/DDBJ whole genome shotgun (WGS) entry which is preliminary data.</text>
</comment>
<gene>
    <name evidence="2" type="ORF">SK128_022976</name>
</gene>
<evidence type="ECO:0000259" key="1">
    <source>
        <dbReference type="SMART" id="SM00587"/>
    </source>
</evidence>
<dbReference type="Pfam" id="PF02958">
    <property type="entry name" value="EcKL"/>
    <property type="match status" value="1"/>
</dbReference>
<dbReference type="InterPro" id="IPR004119">
    <property type="entry name" value="EcKL"/>
</dbReference>
<protein>
    <recommendedName>
        <fullName evidence="1">CHK kinase-like domain-containing protein</fullName>
    </recommendedName>
</protein>
<reference evidence="2 3" key="1">
    <citation type="submission" date="2023-11" db="EMBL/GenBank/DDBJ databases">
        <title>Halocaridina rubra genome assembly.</title>
        <authorList>
            <person name="Smith C."/>
        </authorList>
    </citation>
    <scope>NUCLEOTIDE SEQUENCE [LARGE SCALE GENOMIC DNA]</scope>
    <source>
        <strain evidence="2">EP-1</strain>
        <tissue evidence="2">Whole</tissue>
    </source>
</reference>